<dbReference type="RefSeq" id="WP_033252714.1">
    <property type="nucleotide sequence ID" value="NZ_BSRX01000029.1"/>
</dbReference>
<accession>A0A9W6UQ16</accession>
<evidence type="ECO:0000256" key="1">
    <source>
        <dbReference type="SAM" id="MobiDB-lite"/>
    </source>
</evidence>
<dbReference type="OrthoDB" id="3872428at2"/>
<organism evidence="2 3">
    <name type="scientific">Kitasatospora phosalacinea</name>
    <dbReference type="NCBI Taxonomy" id="2065"/>
    <lineage>
        <taxon>Bacteria</taxon>
        <taxon>Bacillati</taxon>
        <taxon>Actinomycetota</taxon>
        <taxon>Actinomycetes</taxon>
        <taxon>Kitasatosporales</taxon>
        <taxon>Streptomycetaceae</taxon>
        <taxon>Kitasatospora</taxon>
    </lineage>
</organism>
<dbReference type="AlphaFoldDB" id="A0A9W6UQ16"/>
<dbReference type="EMBL" id="BSRX01000029">
    <property type="protein sequence ID" value="GLW56609.1"/>
    <property type="molecule type" value="Genomic_DNA"/>
</dbReference>
<evidence type="ECO:0000313" key="2">
    <source>
        <dbReference type="EMBL" id="GLW56609.1"/>
    </source>
</evidence>
<evidence type="ECO:0000313" key="3">
    <source>
        <dbReference type="Proteomes" id="UP001165143"/>
    </source>
</evidence>
<protein>
    <submittedName>
        <fullName evidence="2">Uncharacterized protein</fullName>
    </submittedName>
</protein>
<proteinExistence type="predicted"/>
<reference evidence="2" key="1">
    <citation type="submission" date="2023-02" db="EMBL/GenBank/DDBJ databases">
        <title>Kitasatospora phosalacinea NBRC 14362.</title>
        <authorList>
            <person name="Ichikawa N."/>
            <person name="Sato H."/>
            <person name="Tonouchi N."/>
        </authorList>
    </citation>
    <scope>NUCLEOTIDE SEQUENCE</scope>
    <source>
        <strain evidence="2">NBRC 14362</strain>
    </source>
</reference>
<name>A0A9W6UQ16_9ACTN</name>
<comment type="caution">
    <text evidence="2">The sequence shown here is derived from an EMBL/GenBank/DDBJ whole genome shotgun (WGS) entry which is preliminary data.</text>
</comment>
<feature type="region of interest" description="Disordered" evidence="1">
    <location>
        <begin position="115"/>
        <end position="137"/>
    </location>
</feature>
<feature type="compositionally biased region" description="Basic and acidic residues" evidence="1">
    <location>
        <begin position="120"/>
        <end position="137"/>
    </location>
</feature>
<sequence length="137" mass="14674">MKNTPPGYTVGIEGITEPTSFPALAPALSSLWQTLNTLPLGWTQYEAYRYFFGPGAAERTEAFLARDGALQLGFALLGRTRLIRVLPGGGGLPQLVPAPLKLVDSPEVTALRLEGLGGRGSRDGRDGRPGPERRWSA</sequence>
<gene>
    <name evidence="2" type="ORF">Kpho01_46200</name>
</gene>
<dbReference type="Proteomes" id="UP001165143">
    <property type="component" value="Unassembled WGS sequence"/>
</dbReference>